<dbReference type="SUPFAM" id="SSF50494">
    <property type="entry name" value="Trypsin-like serine proteases"/>
    <property type="match status" value="1"/>
</dbReference>
<feature type="domain" description="CARDB" evidence="7">
    <location>
        <begin position="347"/>
        <end position="445"/>
    </location>
</feature>
<dbReference type="Pfam" id="PF07705">
    <property type="entry name" value="CARDB"/>
    <property type="match status" value="1"/>
</dbReference>
<dbReference type="InterPro" id="IPR001254">
    <property type="entry name" value="Trypsin_dom"/>
</dbReference>
<sequence length="449" mass="50644">LYEGIFDENSKFIQVNITEENLLESVWQPIEGSFNFNFSNEKFVDVTNGTSIVEYDINHKIEYITPRLDIDYKEDNNSSVNKRMERESLNSLDKFDELHSASIFPPDDRQKITNTNEYPWSSICKLYITADDGTKWIGSGAIIDEFHILTAGHNVFLHDNGGWASSVEVVPGKSGSYEPFGSVMVTDMRSYTGWTQDEMEEHDWAVLTLDTNMGDYTGWLGIQTASSSHSIYTGTVYTAGYPGDLDYGENMYYTTGNGDSADEYNHWYWLDSGSGQSGSPVWIENEGDRYIVSVHAYSYDDVAQPNFGTRINQDKFDQIILWLGEDSSNPLPDLRDRGIEYSGFSPNQLSFEYSTIDIYNNIENIGFTSAGVFEVSFYLSTDPTVTTNDFLLATDVITSLDVNSYIESAWTGALPASIPDGNYYVGWIVDPSNNIEELNENNNIYVIES</sequence>
<gene>
    <name evidence="8" type="ORF">LCGC14_2653090</name>
</gene>
<dbReference type="InterPro" id="IPR050966">
    <property type="entry name" value="Glutamyl_endopeptidase"/>
</dbReference>
<dbReference type="InterPro" id="IPR008256">
    <property type="entry name" value="Peptidase_S1B"/>
</dbReference>
<feature type="non-terminal residue" evidence="8">
    <location>
        <position position="449"/>
    </location>
</feature>
<keyword evidence="3" id="KW-0732">Signal</keyword>
<evidence type="ECO:0000256" key="3">
    <source>
        <dbReference type="ARBA" id="ARBA00022729"/>
    </source>
</evidence>
<evidence type="ECO:0000256" key="5">
    <source>
        <dbReference type="ARBA" id="ARBA00022825"/>
    </source>
</evidence>
<dbReference type="PANTHER" id="PTHR15462:SF8">
    <property type="entry name" value="SERINE PROTEASE"/>
    <property type="match status" value="1"/>
</dbReference>
<dbReference type="AlphaFoldDB" id="A0A0F9C4M2"/>
<dbReference type="GO" id="GO:0004252">
    <property type="term" value="F:serine-type endopeptidase activity"/>
    <property type="evidence" value="ECO:0007669"/>
    <property type="project" value="InterPro"/>
</dbReference>
<dbReference type="Gene3D" id="2.40.10.10">
    <property type="entry name" value="Trypsin-like serine proteases"/>
    <property type="match status" value="2"/>
</dbReference>
<organism evidence="8">
    <name type="scientific">marine sediment metagenome</name>
    <dbReference type="NCBI Taxonomy" id="412755"/>
    <lineage>
        <taxon>unclassified sequences</taxon>
        <taxon>metagenomes</taxon>
        <taxon>ecological metagenomes</taxon>
    </lineage>
</organism>
<name>A0A0F9C4M2_9ZZZZ</name>
<keyword evidence="2" id="KW-0645">Protease</keyword>
<feature type="non-terminal residue" evidence="8">
    <location>
        <position position="1"/>
    </location>
</feature>
<evidence type="ECO:0000256" key="2">
    <source>
        <dbReference type="ARBA" id="ARBA00022670"/>
    </source>
</evidence>
<protein>
    <recommendedName>
        <fullName evidence="9">CARDB domain-containing protein</fullName>
    </recommendedName>
</protein>
<dbReference type="GO" id="GO:0006508">
    <property type="term" value="P:proteolysis"/>
    <property type="evidence" value="ECO:0007669"/>
    <property type="project" value="UniProtKB-KW"/>
</dbReference>
<dbReference type="PRINTS" id="PR00839">
    <property type="entry name" value="V8PROTEASE"/>
</dbReference>
<evidence type="ECO:0000256" key="4">
    <source>
        <dbReference type="ARBA" id="ARBA00022801"/>
    </source>
</evidence>
<accession>A0A0F9C4M2</accession>
<reference evidence="8" key="1">
    <citation type="journal article" date="2015" name="Nature">
        <title>Complex archaea that bridge the gap between prokaryotes and eukaryotes.</title>
        <authorList>
            <person name="Spang A."/>
            <person name="Saw J.H."/>
            <person name="Jorgensen S.L."/>
            <person name="Zaremba-Niedzwiedzka K."/>
            <person name="Martijn J."/>
            <person name="Lind A.E."/>
            <person name="van Eijk R."/>
            <person name="Schleper C."/>
            <person name="Guy L."/>
            <person name="Ettema T.J."/>
        </authorList>
    </citation>
    <scope>NUCLEOTIDE SEQUENCE</scope>
</reference>
<evidence type="ECO:0000256" key="1">
    <source>
        <dbReference type="ARBA" id="ARBA00008764"/>
    </source>
</evidence>
<comment type="caution">
    <text evidence="8">The sequence shown here is derived from an EMBL/GenBank/DDBJ whole genome shotgun (WGS) entry which is preliminary data.</text>
</comment>
<evidence type="ECO:0008006" key="9">
    <source>
        <dbReference type="Google" id="ProtNLM"/>
    </source>
</evidence>
<dbReference type="InterPro" id="IPR011635">
    <property type="entry name" value="CARDB"/>
</dbReference>
<keyword evidence="4" id="KW-0378">Hydrolase</keyword>
<dbReference type="Pfam" id="PF00089">
    <property type="entry name" value="Trypsin"/>
    <property type="match status" value="1"/>
</dbReference>
<proteinExistence type="inferred from homology"/>
<evidence type="ECO:0000313" key="8">
    <source>
        <dbReference type="EMBL" id="KKK97404.1"/>
    </source>
</evidence>
<dbReference type="InterPro" id="IPR009003">
    <property type="entry name" value="Peptidase_S1_PA"/>
</dbReference>
<dbReference type="PANTHER" id="PTHR15462">
    <property type="entry name" value="SERINE PROTEASE"/>
    <property type="match status" value="1"/>
</dbReference>
<evidence type="ECO:0000259" key="6">
    <source>
        <dbReference type="Pfam" id="PF00089"/>
    </source>
</evidence>
<dbReference type="Gene3D" id="2.60.40.10">
    <property type="entry name" value="Immunoglobulins"/>
    <property type="match status" value="1"/>
</dbReference>
<evidence type="ECO:0000259" key="7">
    <source>
        <dbReference type="Pfam" id="PF07705"/>
    </source>
</evidence>
<comment type="similarity">
    <text evidence="1">Belongs to the peptidase S1B family.</text>
</comment>
<dbReference type="InterPro" id="IPR043504">
    <property type="entry name" value="Peptidase_S1_PA_chymotrypsin"/>
</dbReference>
<dbReference type="EMBL" id="LAZR01046066">
    <property type="protein sequence ID" value="KKK97404.1"/>
    <property type="molecule type" value="Genomic_DNA"/>
</dbReference>
<keyword evidence="5" id="KW-0720">Serine protease</keyword>
<feature type="domain" description="Peptidase S1" evidence="6">
    <location>
        <begin position="117"/>
        <end position="310"/>
    </location>
</feature>
<dbReference type="InterPro" id="IPR013783">
    <property type="entry name" value="Ig-like_fold"/>
</dbReference>